<gene>
    <name evidence="1" type="ORF">SAMN05421753_104160</name>
</gene>
<dbReference type="Proteomes" id="UP000199518">
    <property type="component" value="Unassembled WGS sequence"/>
</dbReference>
<dbReference type="EMBL" id="FOQD01000004">
    <property type="protein sequence ID" value="SFH96545.1"/>
    <property type="molecule type" value="Genomic_DNA"/>
</dbReference>
<dbReference type="STRING" id="1576369.SAMN05421753_104160"/>
<keyword evidence="2" id="KW-1185">Reference proteome</keyword>
<name>A0A1I3EC68_9PLAN</name>
<protein>
    <submittedName>
        <fullName evidence="1">Uncharacterized protein</fullName>
    </submittedName>
</protein>
<sequence>MPSQTAGVDYRPVKPYAGRPIRIYTFQDAVNAVLDHFDAKTIGKGLKLAARAVSDVYDLFPTLHEWSYLNRRGRISTVANQDDGTVAFDLTGGVNERQLTLTGATWPSDVRDYRIVIANVEYDIESRVSSTVVTLVPGKCPTADVASGTAYNLYRVEYPLPIDFRRGSELDADDEWPEQVSPDELTESRDYCFGSPRRYAIRGATGRYGSLAVEFYPYPNTARTYDFSYTATPRPISNFTGALQYSTGTISGVSGNVVTGTGTAWTDRMIGSVIRFGTSATDLPEGELEFDAAPYAEQRIVMDVTSATELLLDAELVSPSAYSSKKYTIGDPIDIEADATWQCFLKLAVADYAGKTQRKDFPLLRQIANQLLDEAKWADVRTRGLARKDNRNADFYYPWPGLGNVNVTP</sequence>
<evidence type="ECO:0000313" key="2">
    <source>
        <dbReference type="Proteomes" id="UP000199518"/>
    </source>
</evidence>
<accession>A0A1I3EC68</accession>
<reference evidence="2" key="1">
    <citation type="submission" date="2016-10" db="EMBL/GenBank/DDBJ databases">
        <authorList>
            <person name="Varghese N."/>
            <person name="Submissions S."/>
        </authorList>
    </citation>
    <scope>NUCLEOTIDE SEQUENCE [LARGE SCALE GENOMIC DNA]</scope>
    <source>
        <strain evidence="2">DSM 26348</strain>
    </source>
</reference>
<dbReference type="AlphaFoldDB" id="A0A1I3EC68"/>
<organism evidence="1 2">
    <name type="scientific">Planctomicrobium piriforme</name>
    <dbReference type="NCBI Taxonomy" id="1576369"/>
    <lineage>
        <taxon>Bacteria</taxon>
        <taxon>Pseudomonadati</taxon>
        <taxon>Planctomycetota</taxon>
        <taxon>Planctomycetia</taxon>
        <taxon>Planctomycetales</taxon>
        <taxon>Planctomycetaceae</taxon>
        <taxon>Planctomicrobium</taxon>
    </lineage>
</organism>
<proteinExistence type="predicted"/>
<evidence type="ECO:0000313" key="1">
    <source>
        <dbReference type="EMBL" id="SFH96545.1"/>
    </source>
</evidence>